<sequence>MLREAREAFSRFWPLTRGDRGWLGAIIGCVVVVVVVVVVALAETAAIPLRRTRRTAR</sequence>
<keyword evidence="1" id="KW-0472">Membrane</keyword>
<name>A0A6I6N9D1_9ACTN</name>
<evidence type="ECO:0000256" key="1">
    <source>
        <dbReference type="SAM" id="Phobius"/>
    </source>
</evidence>
<dbReference type="Proteomes" id="UP000436138">
    <property type="component" value="Chromosome"/>
</dbReference>
<keyword evidence="1" id="KW-1133">Transmembrane helix</keyword>
<organism evidence="2 3">
    <name type="scientific">Streptomyces broussonetiae</name>
    <dbReference type="NCBI Taxonomy" id="2686304"/>
    <lineage>
        <taxon>Bacteria</taxon>
        <taxon>Bacillati</taxon>
        <taxon>Actinomycetota</taxon>
        <taxon>Actinomycetes</taxon>
        <taxon>Kitasatosporales</taxon>
        <taxon>Streptomycetaceae</taxon>
        <taxon>Streptomyces</taxon>
    </lineage>
</organism>
<dbReference type="AlphaFoldDB" id="A0A6I6N9D1"/>
<reference evidence="2 3" key="1">
    <citation type="submission" date="2019-12" db="EMBL/GenBank/DDBJ databases">
        <title>Streptomyces sp. strain T44 isolated from rhizosphere soil of Broussonetia papyrifera.</title>
        <authorList>
            <person name="Mo P."/>
        </authorList>
    </citation>
    <scope>NUCLEOTIDE SEQUENCE [LARGE SCALE GENOMIC DNA]</scope>
    <source>
        <strain evidence="2 3">T44</strain>
    </source>
</reference>
<protein>
    <submittedName>
        <fullName evidence="2">Uncharacterized protein</fullName>
    </submittedName>
</protein>
<keyword evidence="3" id="KW-1185">Reference proteome</keyword>
<evidence type="ECO:0000313" key="2">
    <source>
        <dbReference type="EMBL" id="QHA05545.1"/>
    </source>
</evidence>
<feature type="transmembrane region" description="Helical" evidence="1">
    <location>
        <begin position="22"/>
        <end position="47"/>
    </location>
</feature>
<dbReference type="RefSeq" id="WP_158922339.1">
    <property type="nucleotide sequence ID" value="NZ_CP047020.1"/>
</dbReference>
<gene>
    <name evidence="2" type="ORF">GQF42_21575</name>
</gene>
<dbReference type="KEGG" id="sbro:GQF42_21575"/>
<accession>A0A6I6N9D1</accession>
<evidence type="ECO:0000313" key="3">
    <source>
        <dbReference type="Proteomes" id="UP000436138"/>
    </source>
</evidence>
<proteinExistence type="predicted"/>
<dbReference type="EMBL" id="CP047020">
    <property type="protein sequence ID" value="QHA05545.1"/>
    <property type="molecule type" value="Genomic_DNA"/>
</dbReference>
<keyword evidence="1" id="KW-0812">Transmembrane</keyword>